<keyword evidence="2" id="KW-1185">Reference proteome</keyword>
<comment type="caution">
    <text evidence="1">The sequence shown here is derived from an EMBL/GenBank/DDBJ whole genome shotgun (WGS) entry which is preliminary data.</text>
</comment>
<reference evidence="1 2" key="1">
    <citation type="submission" date="2021-01" db="EMBL/GenBank/DDBJ databases">
        <title>WGS of actinomycetes isolated from Thailand.</title>
        <authorList>
            <person name="Thawai C."/>
        </authorList>
    </citation>
    <scope>NUCLEOTIDE SEQUENCE [LARGE SCALE GENOMIC DNA]</scope>
    <source>
        <strain evidence="1 2">CH5-8</strain>
    </source>
</reference>
<dbReference type="Proteomes" id="UP000621386">
    <property type="component" value="Unassembled WGS sequence"/>
</dbReference>
<dbReference type="RefSeq" id="WP_201822313.1">
    <property type="nucleotide sequence ID" value="NZ_JAERRH010000010.1"/>
</dbReference>
<name>A0ABS1P785_9ACTN</name>
<proteinExistence type="predicted"/>
<dbReference type="EMBL" id="JAERRH010000010">
    <property type="protein sequence ID" value="MBL1108030.1"/>
    <property type="molecule type" value="Genomic_DNA"/>
</dbReference>
<accession>A0ABS1P785</accession>
<sequence>MSEPIKDIEAAVRSLGALPMPMGDALQLPPDERAKLAKQLGDARPARNSLLVVLGESVENRREHAHPTWEDLYCLNLTSYMGERMAPVLRRLLDAEAQVTDLVAQRERRRDRLVKAEADLLEMRGLLSPNGERRRIPDEVEIYERVAPAVAWLLTRVAELEAAPTFVYRAEHPDSGITLGHYGTAKAARAHCEATERRSWPTATTLAFDWIEDEEDGVAELVVVAGQNEESTTGYIVTALELASEYDAEADE</sequence>
<evidence type="ECO:0000313" key="2">
    <source>
        <dbReference type="Proteomes" id="UP000621386"/>
    </source>
</evidence>
<evidence type="ECO:0000313" key="1">
    <source>
        <dbReference type="EMBL" id="MBL1108030.1"/>
    </source>
</evidence>
<organism evidence="1 2">
    <name type="scientific">Streptomyces musisoli</name>
    <dbReference type="NCBI Taxonomy" id="2802280"/>
    <lineage>
        <taxon>Bacteria</taxon>
        <taxon>Bacillati</taxon>
        <taxon>Actinomycetota</taxon>
        <taxon>Actinomycetes</taxon>
        <taxon>Kitasatosporales</taxon>
        <taxon>Streptomycetaceae</taxon>
        <taxon>Streptomyces</taxon>
    </lineage>
</organism>
<protein>
    <submittedName>
        <fullName evidence="1">Uncharacterized protein</fullName>
    </submittedName>
</protein>
<gene>
    <name evidence="1" type="ORF">JK361_26155</name>
</gene>